<protein>
    <submittedName>
        <fullName evidence="1">Hexulose-6-phosphate synthase</fullName>
    </submittedName>
</protein>
<dbReference type="EMBL" id="CACVAZ010000125">
    <property type="protein sequence ID" value="CAA6819660.1"/>
    <property type="molecule type" value="Genomic_DNA"/>
</dbReference>
<gene>
    <name evidence="1" type="ORF">HELGO_WM46789</name>
</gene>
<evidence type="ECO:0000313" key="1">
    <source>
        <dbReference type="EMBL" id="CAA6819660.1"/>
    </source>
</evidence>
<reference evidence="1" key="1">
    <citation type="submission" date="2020-01" db="EMBL/GenBank/DDBJ databases">
        <authorList>
            <person name="Meier V. D."/>
            <person name="Meier V D."/>
        </authorList>
    </citation>
    <scope>NUCLEOTIDE SEQUENCE</scope>
    <source>
        <strain evidence="1">HLG_WM_MAG_02</strain>
    </source>
</reference>
<name>A0A6S6TSM7_9BACT</name>
<dbReference type="AlphaFoldDB" id="A0A6S6TSM7"/>
<dbReference type="InterPro" id="IPR012933">
    <property type="entry name" value="HicA_mRNA_interferase"/>
</dbReference>
<accession>A0A6S6TSM7</accession>
<organism evidence="1">
    <name type="scientific">uncultured Sulfurovum sp</name>
    <dbReference type="NCBI Taxonomy" id="269237"/>
    <lineage>
        <taxon>Bacteria</taxon>
        <taxon>Pseudomonadati</taxon>
        <taxon>Campylobacterota</taxon>
        <taxon>Epsilonproteobacteria</taxon>
        <taxon>Campylobacterales</taxon>
        <taxon>Sulfurovaceae</taxon>
        <taxon>Sulfurovum</taxon>
        <taxon>environmental samples</taxon>
    </lineage>
</organism>
<dbReference type="Pfam" id="PF07927">
    <property type="entry name" value="HicA_toxin"/>
    <property type="match status" value="1"/>
</dbReference>
<dbReference type="SUPFAM" id="SSF54786">
    <property type="entry name" value="YcfA/nrd intein domain"/>
    <property type="match status" value="1"/>
</dbReference>
<dbReference type="GO" id="GO:0003729">
    <property type="term" value="F:mRNA binding"/>
    <property type="evidence" value="ECO:0007669"/>
    <property type="project" value="InterPro"/>
</dbReference>
<proteinExistence type="predicted"/>
<sequence>MSKKEKLLKKFLEVPPKKDLTFEELETLLLSCGYRKLEGKGSAVKFFHEEQDNLINLHKPHPSNILKVYLIKQIQEKLKEVCNG</sequence>